<dbReference type="OrthoDB" id="893570at2"/>
<dbReference type="STRING" id="1302690.BUE76_05865"/>
<reference evidence="2 3" key="1">
    <citation type="submission" date="2016-11" db="EMBL/GenBank/DDBJ databases">
        <authorList>
            <person name="Jaros S."/>
            <person name="Januszkiewicz K."/>
            <person name="Wedrychowicz H."/>
        </authorList>
    </citation>
    <scope>NUCLEOTIDE SEQUENCE [LARGE SCALE GENOMIC DNA]</scope>
    <source>
        <strain evidence="2 3">DSM 26897</strain>
    </source>
</reference>
<keyword evidence="1" id="KW-0175">Coiled coil</keyword>
<dbReference type="Pfam" id="PF07609">
    <property type="entry name" value="DUF1572"/>
    <property type="match status" value="1"/>
</dbReference>
<accession>A0A1M4XB75</accession>
<proteinExistence type="predicted"/>
<evidence type="ECO:0008006" key="4">
    <source>
        <dbReference type="Google" id="ProtNLM"/>
    </source>
</evidence>
<dbReference type="EMBL" id="FQUO01000003">
    <property type="protein sequence ID" value="SHE90661.1"/>
    <property type="molecule type" value="Genomic_DNA"/>
</dbReference>
<dbReference type="Proteomes" id="UP000184368">
    <property type="component" value="Unassembled WGS sequence"/>
</dbReference>
<dbReference type="AlphaFoldDB" id="A0A1M4XB75"/>
<gene>
    <name evidence="2" type="ORF">SAMN05444008_103308</name>
</gene>
<name>A0A1M4XB75_9BACT</name>
<dbReference type="SUPFAM" id="SSF109854">
    <property type="entry name" value="DinB/YfiT-like putative metalloenzymes"/>
    <property type="match status" value="1"/>
</dbReference>
<sequence length="148" mass="17163">MLVDTLKTLFSRDLNRLKNEIEQYSNEENLWKVEGSLANAAGNLCLHLIGNLNTYIGKELGNTNYVRNRDAEFSLKGVPKKELLQKIDDTIEVVNQSLENLDENSLMQVYPILVFDQMTTTEFLLVHLTTHLTYHLGQINYHRRLIDR</sequence>
<protein>
    <recommendedName>
        <fullName evidence="4">DinB superfamily protein</fullName>
    </recommendedName>
</protein>
<dbReference type="InterPro" id="IPR034660">
    <property type="entry name" value="DinB/YfiT-like"/>
</dbReference>
<evidence type="ECO:0000313" key="2">
    <source>
        <dbReference type="EMBL" id="SHE90661.1"/>
    </source>
</evidence>
<evidence type="ECO:0000313" key="3">
    <source>
        <dbReference type="Proteomes" id="UP000184368"/>
    </source>
</evidence>
<dbReference type="RefSeq" id="WP_073040921.1">
    <property type="nucleotide sequence ID" value="NZ_FQUO01000003.1"/>
</dbReference>
<keyword evidence="3" id="KW-1185">Reference proteome</keyword>
<organism evidence="2 3">
    <name type="scientific">Cnuella takakiae</name>
    <dbReference type="NCBI Taxonomy" id="1302690"/>
    <lineage>
        <taxon>Bacteria</taxon>
        <taxon>Pseudomonadati</taxon>
        <taxon>Bacteroidota</taxon>
        <taxon>Chitinophagia</taxon>
        <taxon>Chitinophagales</taxon>
        <taxon>Chitinophagaceae</taxon>
        <taxon>Cnuella</taxon>
    </lineage>
</organism>
<feature type="coiled-coil region" evidence="1">
    <location>
        <begin position="7"/>
        <end position="34"/>
    </location>
</feature>
<dbReference type="Gene3D" id="1.20.120.450">
    <property type="entry name" value="dinb family like domain"/>
    <property type="match status" value="1"/>
</dbReference>
<evidence type="ECO:0000256" key="1">
    <source>
        <dbReference type="SAM" id="Coils"/>
    </source>
</evidence>
<dbReference type="InterPro" id="IPR011466">
    <property type="entry name" value="DUF1572"/>
</dbReference>